<reference evidence="3" key="1">
    <citation type="journal article" date="2008" name="Nat. Genet.">
        <title>The Pristionchus pacificus genome provides a unique perspective on nematode lifestyle and parasitism.</title>
        <authorList>
            <person name="Dieterich C."/>
            <person name="Clifton S.W."/>
            <person name="Schuster L.N."/>
            <person name="Chinwalla A."/>
            <person name="Delehaunty K."/>
            <person name="Dinkelacker I."/>
            <person name="Fulton L."/>
            <person name="Fulton R."/>
            <person name="Godfrey J."/>
            <person name="Minx P."/>
            <person name="Mitreva M."/>
            <person name="Roeseler W."/>
            <person name="Tian H."/>
            <person name="Witte H."/>
            <person name="Yang S.P."/>
            <person name="Wilson R.K."/>
            <person name="Sommer R.J."/>
        </authorList>
    </citation>
    <scope>NUCLEOTIDE SEQUENCE [LARGE SCALE GENOMIC DNA]</scope>
    <source>
        <strain evidence="3">PS312</strain>
    </source>
</reference>
<dbReference type="EnsemblMetazoa" id="PPA44246.1">
    <property type="protein sequence ID" value="PPA44246.1"/>
    <property type="gene ID" value="WBGene00282615"/>
</dbReference>
<proteinExistence type="predicted"/>
<name>A0A2A6CXB2_PRIPA</name>
<feature type="region of interest" description="Disordered" evidence="1">
    <location>
        <begin position="16"/>
        <end position="45"/>
    </location>
</feature>
<dbReference type="AlphaFoldDB" id="A0A2A6CXB2"/>
<evidence type="ECO:0000313" key="2">
    <source>
        <dbReference type="EnsemblMetazoa" id="PPA44246.1"/>
    </source>
</evidence>
<evidence type="ECO:0000313" key="3">
    <source>
        <dbReference type="Proteomes" id="UP000005239"/>
    </source>
</evidence>
<keyword evidence="3" id="KW-1185">Reference proteome</keyword>
<evidence type="ECO:0000256" key="1">
    <source>
        <dbReference type="SAM" id="MobiDB-lite"/>
    </source>
</evidence>
<accession>A0A2A6CXB2</accession>
<accession>A0A8R1V1M1</accession>
<dbReference type="Proteomes" id="UP000005239">
    <property type="component" value="Unassembled WGS sequence"/>
</dbReference>
<organism evidence="2 3">
    <name type="scientific">Pristionchus pacificus</name>
    <name type="common">Parasitic nematode worm</name>
    <dbReference type="NCBI Taxonomy" id="54126"/>
    <lineage>
        <taxon>Eukaryota</taxon>
        <taxon>Metazoa</taxon>
        <taxon>Ecdysozoa</taxon>
        <taxon>Nematoda</taxon>
        <taxon>Chromadorea</taxon>
        <taxon>Rhabditida</taxon>
        <taxon>Rhabditina</taxon>
        <taxon>Diplogasteromorpha</taxon>
        <taxon>Diplogasteroidea</taxon>
        <taxon>Neodiplogasteridae</taxon>
        <taxon>Pristionchus</taxon>
    </lineage>
</organism>
<gene>
    <name evidence="2" type="primary">WBGene00282615</name>
</gene>
<protein>
    <submittedName>
        <fullName evidence="2">Uncharacterized protein</fullName>
    </submittedName>
</protein>
<feature type="compositionally biased region" description="Acidic residues" evidence="1">
    <location>
        <begin position="25"/>
        <end position="37"/>
    </location>
</feature>
<sequence>MWLLVKVMKCMAEKEEKRTTSVQLVEEEEDLDSDDSTSDISVNSKGKSIIRNGRRLLTEEENREK</sequence>
<reference evidence="2" key="2">
    <citation type="submission" date="2022-06" db="UniProtKB">
        <authorList>
            <consortium name="EnsemblMetazoa"/>
        </authorList>
    </citation>
    <scope>IDENTIFICATION</scope>
    <source>
        <strain evidence="2">PS312</strain>
    </source>
</reference>